<comment type="caution">
    <text evidence="1">The sequence shown here is derived from an EMBL/GenBank/DDBJ whole genome shotgun (WGS) entry which is preliminary data.</text>
</comment>
<accession>A0A3D8QV35</accession>
<reference evidence="1 2" key="1">
    <citation type="journal article" date="2018" name="IMA Fungus">
        <title>IMA Genome-F 9: Draft genome sequence of Annulohypoxylon stygium, Aspergillus mulundensis, Berkeleyomyces basicola (syn. Thielaviopsis basicola), Ceratocystis smalleyi, two Cercospora beticola strains, Coleophoma cylindrospora, Fusarium fracticaudum, Phialophora cf. hyalina, and Morchella septimelata.</title>
        <authorList>
            <person name="Wingfield B.D."/>
            <person name="Bills G.F."/>
            <person name="Dong Y."/>
            <person name="Huang W."/>
            <person name="Nel W.J."/>
            <person name="Swalarsk-Parry B.S."/>
            <person name="Vaghefi N."/>
            <person name="Wilken P.M."/>
            <person name="An Z."/>
            <person name="de Beer Z.W."/>
            <person name="De Vos L."/>
            <person name="Chen L."/>
            <person name="Duong T.A."/>
            <person name="Gao Y."/>
            <person name="Hammerbacher A."/>
            <person name="Kikkert J.R."/>
            <person name="Li Y."/>
            <person name="Li H."/>
            <person name="Li K."/>
            <person name="Li Q."/>
            <person name="Liu X."/>
            <person name="Ma X."/>
            <person name="Naidoo K."/>
            <person name="Pethybridge S.J."/>
            <person name="Sun J."/>
            <person name="Steenkamp E.T."/>
            <person name="van der Nest M.A."/>
            <person name="van Wyk S."/>
            <person name="Wingfield M.J."/>
            <person name="Xiong C."/>
            <person name="Yue Q."/>
            <person name="Zhang X."/>
        </authorList>
    </citation>
    <scope>NUCLEOTIDE SEQUENCE [LARGE SCALE GENOMIC DNA]</scope>
    <source>
        <strain evidence="1 2">DSM 5745</strain>
    </source>
</reference>
<keyword evidence="2" id="KW-1185">Reference proteome</keyword>
<protein>
    <submittedName>
        <fullName evidence="1">Uncharacterized protein</fullName>
    </submittedName>
</protein>
<evidence type="ECO:0000313" key="2">
    <source>
        <dbReference type="Proteomes" id="UP000256690"/>
    </source>
</evidence>
<dbReference type="GeneID" id="38119832"/>
<dbReference type="AlphaFoldDB" id="A0A3D8QV35"/>
<gene>
    <name evidence="1" type="ORF">DSM5745_09462</name>
</gene>
<organism evidence="1 2">
    <name type="scientific">Aspergillus mulundensis</name>
    <dbReference type="NCBI Taxonomy" id="1810919"/>
    <lineage>
        <taxon>Eukaryota</taxon>
        <taxon>Fungi</taxon>
        <taxon>Dikarya</taxon>
        <taxon>Ascomycota</taxon>
        <taxon>Pezizomycotina</taxon>
        <taxon>Eurotiomycetes</taxon>
        <taxon>Eurotiomycetidae</taxon>
        <taxon>Eurotiales</taxon>
        <taxon>Aspergillaceae</taxon>
        <taxon>Aspergillus</taxon>
        <taxon>Aspergillus subgen. Nidulantes</taxon>
    </lineage>
</organism>
<name>A0A3D8QV35_9EURO</name>
<dbReference type="EMBL" id="PVWQ01000013">
    <property type="protein sequence ID" value="RDW65723.1"/>
    <property type="molecule type" value="Genomic_DNA"/>
</dbReference>
<dbReference type="RefSeq" id="XP_026599826.1">
    <property type="nucleotide sequence ID" value="XM_026751478.1"/>
</dbReference>
<dbReference type="Proteomes" id="UP000256690">
    <property type="component" value="Unassembled WGS sequence"/>
</dbReference>
<sequence>MPELLKTLPIEEPQISRVNIKCGFWVHIRDSYPNEPDPLAAIALRDIAQSNLDLHELLRPFKKVIEQGAAHSRTLSGKDTELQADQYLRHEIRSSWGAHPA</sequence>
<evidence type="ECO:0000313" key="1">
    <source>
        <dbReference type="EMBL" id="RDW65723.1"/>
    </source>
</evidence>
<proteinExistence type="predicted"/>